<protein>
    <submittedName>
        <fullName evidence="1">Acid resistance protein</fullName>
    </submittedName>
</protein>
<evidence type="ECO:0000313" key="1">
    <source>
        <dbReference type="EMBL" id="DAD90041.1"/>
    </source>
</evidence>
<reference evidence="1" key="1">
    <citation type="journal article" date="2021" name="Proc. Natl. Acad. Sci. U.S.A.">
        <title>A Catalog of Tens of Thousands of Viruses from Human Metagenomes Reveals Hidden Associations with Chronic Diseases.</title>
        <authorList>
            <person name="Tisza M.J."/>
            <person name="Buck C.B."/>
        </authorList>
    </citation>
    <scope>NUCLEOTIDE SEQUENCE</scope>
    <source>
        <strain evidence="1">Ctlzn3</strain>
    </source>
</reference>
<proteinExistence type="predicted"/>
<organism evidence="1">
    <name type="scientific">Siphoviridae sp. ctlzn3</name>
    <dbReference type="NCBI Taxonomy" id="2826450"/>
    <lineage>
        <taxon>Viruses</taxon>
        <taxon>Duplodnaviria</taxon>
        <taxon>Heunggongvirae</taxon>
        <taxon>Uroviricota</taxon>
        <taxon>Caudoviricetes</taxon>
    </lineage>
</organism>
<sequence length="48" mass="5583">MYTEEQREGICKWCRKHNYDKCATCALPTVTAWKAEEVNNFTGELENA</sequence>
<dbReference type="EMBL" id="BK015076">
    <property type="protein sequence ID" value="DAD90041.1"/>
    <property type="molecule type" value="Genomic_DNA"/>
</dbReference>
<name>A0A8S5N5S4_9CAUD</name>
<accession>A0A8S5N5S4</accession>